<comment type="caution">
    <text evidence="1">The sequence shown here is derived from an EMBL/GenBank/DDBJ whole genome shotgun (WGS) entry which is preliminary data.</text>
</comment>
<dbReference type="EMBL" id="JABAEB010000003">
    <property type="protein sequence ID" value="NLQ22553.1"/>
    <property type="molecule type" value="Genomic_DNA"/>
</dbReference>
<gene>
    <name evidence="1" type="ORF">HGO26_06620</name>
</gene>
<evidence type="ECO:0000313" key="2">
    <source>
        <dbReference type="Proteomes" id="UP000527352"/>
    </source>
</evidence>
<sequence length="60" mass="6907">MPQALYLSASALAKQTAIYQIEELVSWLLRQRKGFDLKQKTRDLDHTGKLRSLLSSGKFR</sequence>
<proteinExistence type="predicted"/>
<dbReference type="Proteomes" id="UP000527352">
    <property type="component" value="Unassembled WGS sequence"/>
</dbReference>
<accession>A0ABX1KK34</accession>
<reference evidence="1 2" key="1">
    <citation type="submission" date="2020-04" db="EMBL/GenBank/DDBJ databases">
        <title>The first description of lens atrophy caused by putative novel Shewanella sp. that is a new emerging pathogen for cultured rainbow trout?</title>
        <authorList>
            <person name="Saticioglu I.B."/>
            <person name="Duman M."/>
            <person name="Altun S."/>
        </authorList>
    </citation>
    <scope>NUCLEOTIDE SEQUENCE [LARGE SCALE GENOMIC DNA]</scope>
    <source>
        <strain evidence="1 2">S-1</strain>
    </source>
</reference>
<protein>
    <submittedName>
        <fullName evidence="1">Uncharacterized protein</fullName>
    </submittedName>
</protein>
<keyword evidence="2" id="KW-1185">Reference proteome</keyword>
<organism evidence="1 2">
    <name type="scientific">Shewanella oncorhynchi</name>
    <dbReference type="NCBI Taxonomy" id="2726434"/>
    <lineage>
        <taxon>Bacteria</taxon>
        <taxon>Pseudomonadati</taxon>
        <taxon>Pseudomonadota</taxon>
        <taxon>Gammaproteobacteria</taxon>
        <taxon>Alteromonadales</taxon>
        <taxon>Shewanellaceae</taxon>
        <taxon>Shewanella</taxon>
    </lineage>
</organism>
<name>A0ABX1KK34_9GAMM</name>
<evidence type="ECO:0000313" key="1">
    <source>
        <dbReference type="EMBL" id="NLQ22553.1"/>
    </source>
</evidence>